<proteinExistence type="predicted"/>
<evidence type="ECO:0000313" key="2">
    <source>
        <dbReference type="Proteomes" id="UP001497482"/>
    </source>
</evidence>
<keyword evidence="2" id="KW-1185">Reference proteome</keyword>
<name>A0AAV2JD80_KNICA</name>
<evidence type="ECO:0000313" key="1">
    <source>
        <dbReference type="EMBL" id="CAL1574088.1"/>
    </source>
</evidence>
<protein>
    <submittedName>
        <fullName evidence="1">Uncharacterized protein</fullName>
    </submittedName>
</protein>
<dbReference type="EMBL" id="OZ035833">
    <property type="protein sequence ID" value="CAL1574088.1"/>
    <property type="molecule type" value="Genomic_DNA"/>
</dbReference>
<accession>A0AAV2JD80</accession>
<reference evidence="1 2" key="1">
    <citation type="submission" date="2024-04" db="EMBL/GenBank/DDBJ databases">
        <authorList>
            <person name="Waldvogel A.-M."/>
            <person name="Schoenle A."/>
        </authorList>
    </citation>
    <scope>NUCLEOTIDE SEQUENCE [LARGE SCALE GENOMIC DNA]</scope>
</reference>
<sequence length="149" mass="16521">MDVTSPLLRRRVYWFIQDYRELVLEQQADVSLKSLFEQVRPTGEAVDSACGYFLQESLLVSVCTSCWTEEWTGTEELEDALVAVLSFGVSLQGSFGGTCILRAGPTQKGTGIRFESRGGTPAANALQDIKQKKERRGMDGRRGAVLLLR</sequence>
<gene>
    <name evidence="1" type="ORF">KC01_LOCUS5858</name>
</gene>
<dbReference type="Proteomes" id="UP001497482">
    <property type="component" value="Chromosome 11"/>
</dbReference>
<organism evidence="1 2">
    <name type="scientific">Knipowitschia caucasica</name>
    <name type="common">Caucasian dwarf goby</name>
    <name type="synonym">Pomatoschistus caucasicus</name>
    <dbReference type="NCBI Taxonomy" id="637954"/>
    <lineage>
        <taxon>Eukaryota</taxon>
        <taxon>Metazoa</taxon>
        <taxon>Chordata</taxon>
        <taxon>Craniata</taxon>
        <taxon>Vertebrata</taxon>
        <taxon>Euteleostomi</taxon>
        <taxon>Actinopterygii</taxon>
        <taxon>Neopterygii</taxon>
        <taxon>Teleostei</taxon>
        <taxon>Neoteleostei</taxon>
        <taxon>Acanthomorphata</taxon>
        <taxon>Gobiaria</taxon>
        <taxon>Gobiiformes</taxon>
        <taxon>Gobioidei</taxon>
        <taxon>Gobiidae</taxon>
        <taxon>Gobiinae</taxon>
        <taxon>Knipowitschia</taxon>
    </lineage>
</organism>
<dbReference type="AlphaFoldDB" id="A0AAV2JD80"/>